<evidence type="ECO:0000259" key="2">
    <source>
        <dbReference type="Pfam" id="PF12697"/>
    </source>
</evidence>
<evidence type="ECO:0000313" key="3">
    <source>
        <dbReference type="EMBL" id="SHI59263.1"/>
    </source>
</evidence>
<dbReference type="Gene3D" id="3.40.50.1820">
    <property type="entry name" value="alpha/beta hydrolase"/>
    <property type="match status" value="1"/>
</dbReference>
<dbReference type="InterPro" id="IPR000073">
    <property type="entry name" value="AB_hydrolase_1"/>
</dbReference>
<name>A0A1M6CEB3_9PROT</name>
<feature type="domain" description="AB hydrolase-1" evidence="2">
    <location>
        <begin position="7"/>
        <end position="238"/>
    </location>
</feature>
<reference evidence="3 4" key="1">
    <citation type="submission" date="2016-11" db="EMBL/GenBank/DDBJ databases">
        <authorList>
            <person name="Jaros S."/>
            <person name="Januszkiewicz K."/>
            <person name="Wedrychowicz H."/>
        </authorList>
    </citation>
    <scope>NUCLEOTIDE SEQUENCE [LARGE SCALE GENOMIC DNA]</scope>
    <source>
        <strain evidence="3 4">DSM 14916</strain>
    </source>
</reference>
<dbReference type="PANTHER" id="PTHR43798:SF31">
    <property type="entry name" value="AB HYDROLASE SUPERFAMILY PROTEIN YCLE"/>
    <property type="match status" value="1"/>
</dbReference>
<dbReference type="GO" id="GO:0016787">
    <property type="term" value="F:hydrolase activity"/>
    <property type="evidence" value="ECO:0007669"/>
    <property type="project" value="UniProtKB-KW"/>
</dbReference>
<keyword evidence="4" id="KW-1185">Reference proteome</keyword>
<dbReference type="SUPFAM" id="SSF53474">
    <property type="entry name" value="alpha/beta-Hydrolases"/>
    <property type="match status" value="1"/>
</dbReference>
<dbReference type="InterPro" id="IPR000639">
    <property type="entry name" value="Epox_hydrolase-like"/>
</dbReference>
<protein>
    <submittedName>
        <fullName evidence="3">Pimeloyl-ACP methyl ester carboxylesterase</fullName>
    </submittedName>
</protein>
<dbReference type="AlphaFoldDB" id="A0A1M6CEB3"/>
<dbReference type="STRING" id="198092.SAMN02745194_00676"/>
<evidence type="ECO:0000313" key="4">
    <source>
        <dbReference type="Proteomes" id="UP000184387"/>
    </source>
</evidence>
<dbReference type="RefSeq" id="WP_073131413.1">
    <property type="nucleotide sequence ID" value="NZ_FQZF01000003.1"/>
</dbReference>
<gene>
    <name evidence="3" type="ORF">SAMN02745194_00676</name>
</gene>
<dbReference type="Pfam" id="PF12697">
    <property type="entry name" value="Abhydrolase_6"/>
    <property type="match status" value="1"/>
</dbReference>
<evidence type="ECO:0000256" key="1">
    <source>
        <dbReference type="ARBA" id="ARBA00022801"/>
    </source>
</evidence>
<sequence length="260" mass="27630">MADRAAVVMLHGIGADARLWQPQAGSFAARGYRPVPLDFPGYGARPPVEAMDFEGLAADVEAAIAERGLERVVLLGHSMGGMVAQTLLRRRPDAYAAAILCATSPAFGNPSGEFQQKFVAARLKPLDEGRSMADMAEENFSHLTGPAGAGTPWRGHAIAVLGSTPSPTFRAAVRCLVTFDERASLGAIRVPVLCLAGEVDTNAPAPVMERMAGKIPGAEYRCMAGVGHLPNIEAPEAFDTIVLDFLDRHLPRNDTNERTA</sequence>
<accession>A0A1M6CEB3</accession>
<dbReference type="InterPro" id="IPR029058">
    <property type="entry name" value="AB_hydrolase_fold"/>
</dbReference>
<keyword evidence="1" id="KW-0378">Hydrolase</keyword>
<proteinExistence type="predicted"/>
<dbReference type="EMBL" id="FQZF01000003">
    <property type="protein sequence ID" value="SHI59263.1"/>
    <property type="molecule type" value="Genomic_DNA"/>
</dbReference>
<dbReference type="Proteomes" id="UP000184387">
    <property type="component" value="Unassembled WGS sequence"/>
</dbReference>
<dbReference type="OrthoDB" id="9804723at2"/>
<dbReference type="GO" id="GO:0016020">
    <property type="term" value="C:membrane"/>
    <property type="evidence" value="ECO:0007669"/>
    <property type="project" value="TreeGrafter"/>
</dbReference>
<dbReference type="InterPro" id="IPR050266">
    <property type="entry name" value="AB_hydrolase_sf"/>
</dbReference>
<dbReference type="PANTHER" id="PTHR43798">
    <property type="entry name" value="MONOACYLGLYCEROL LIPASE"/>
    <property type="match status" value="1"/>
</dbReference>
<organism evidence="3 4">
    <name type="scientific">Muricoccus roseus</name>
    <dbReference type="NCBI Taxonomy" id="198092"/>
    <lineage>
        <taxon>Bacteria</taxon>
        <taxon>Pseudomonadati</taxon>
        <taxon>Pseudomonadota</taxon>
        <taxon>Alphaproteobacteria</taxon>
        <taxon>Acetobacterales</taxon>
        <taxon>Roseomonadaceae</taxon>
        <taxon>Muricoccus</taxon>
    </lineage>
</organism>
<dbReference type="PRINTS" id="PR00412">
    <property type="entry name" value="EPOXHYDRLASE"/>
</dbReference>